<accession>A0ABR2NWR0</accession>
<evidence type="ECO:0000313" key="2">
    <source>
        <dbReference type="Proteomes" id="UP001396334"/>
    </source>
</evidence>
<proteinExistence type="predicted"/>
<dbReference type="EMBL" id="JBBPBN010000092">
    <property type="protein sequence ID" value="KAK8980635.1"/>
    <property type="molecule type" value="Genomic_DNA"/>
</dbReference>
<gene>
    <name evidence="1" type="ORF">V6N11_072950</name>
</gene>
<keyword evidence="2" id="KW-1185">Reference proteome</keyword>
<dbReference type="Proteomes" id="UP001396334">
    <property type="component" value="Unassembled WGS sequence"/>
</dbReference>
<evidence type="ECO:0000313" key="1">
    <source>
        <dbReference type="EMBL" id="KAK8980635.1"/>
    </source>
</evidence>
<organism evidence="1 2">
    <name type="scientific">Hibiscus sabdariffa</name>
    <name type="common">roselle</name>
    <dbReference type="NCBI Taxonomy" id="183260"/>
    <lineage>
        <taxon>Eukaryota</taxon>
        <taxon>Viridiplantae</taxon>
        <taxon>Streptophyta</taxon>
        <taxon>Embryophyta</taxon>
        <taxon>Tracheophyta</taxon>
        <taxon>Spermatophyta</taxon>
        <taxon>Magnoliopsida</taxon>
        <taxon>eudicotyledons</taxon>
        <taxon>Gunneridae</taxon>
        <taxon>Pentapetalae</taxon>
        <taxon>rosids</taxon>
        <taxon>malvids</taxon>
        <taxon>Malvales</taxon>
        <taxon>Malvaceae</taxon>
        <taxon>Malvoideae</taxon>
        <taxon>Hibiscus</taxon>
    </lineage>
</organism>
<sequence length="68" mass="7779">MWLGFGIGRKFRSGCSTSVVVRIFLELDRATSLIGMLCFNHVNRLDIPMAAMLEKEGAPRVDFFKGWW</sequence>
<name>A0ABR2NWR0_9ROSI</name>
<protein>
    <submittedName>
        <fullName evidence="1">Uncharacterized protein</fullName>
    </submittedName>
</protein>
<reference evidence="1 2" key="1">
    <citation type="journal article" date="2024" name="G3 (Bethesda)">
        <title>Genome assembly of Hibiscus sabdariffa L. provides insights into metabolisms of medicinal natural products.</title>
        <authorList>
            <person name="Kim T."/>
        </authorList>
    </citation>
    <scope>NUCLEOTIDE SEQUENCE [LARGE SCALE GENOMIC DNA]</scope>
    <source>
        <strain evidence="1">TK-2024</strain>
        <tissue evidence="1">Old leaves</tissue>
    </source>
</reference>
<comment type="caution">
    <text evidence="1">The sequence shown here is derived from an EMBL/GenBank/DDBJ whole genome shotgun (WGS) entry which is preliminary data.</text>
</comment>